<name>A0A8S3UEM5_MYTED</name>
<accession>A0A8S3UEM5</accession>
<comment type="caution">
    <text evidence="1">The sequence shown here is derived from an EMBL/GenBank/DDBJ whole genome shotgun (WGS) entry which is preliminary data.</text>
</comment>
<gene>
    <name evidence="1" type="ORF">MEDL_51797</name>
</gene>
<sequence>MCCNDSKWILQKSCIDKARSQSDSKAKSYDTETDDDDIVDGVVNLTCCYSTAKMSALPDKGRNSSDKWEDICCKDTSDKWVYTTYIQPPVTQSTGLKQTSILAHTQTIPPHIMQQLYAELYCLHRLNHHQCGKMYKSFNDETVIQEKATNPDEEWTYMHIEIEWIT</sequence>
<proteinExistence type="predicted"/>
<dbReference type="Proteomes" id="UP000683360">
    <property type="component" value="Unassembled WGS sequence"/>
</dbReference>
<evidence type="ECO:0000313" key="1">
    <source>
        <dbReference type="EMBL" id="CAG2239438.1"/>
    </source>
</evidence>
<dbReference type="AlphaFoldDB" id="A0A8S3UEM5"/>
<evidence type="ECO:0000313" key="2">
    <source>
        <dbReference type="Proteomes" id="UP000683360"/>
    </source>
</evidence>
<protein>
    <submittedName>
        <fullName evidence="1">Uncharacterized protein</fullName>
    </submittedName>
</protein>
<organism evidence="1 2">
    <name type="scientific">Mytilus edulis</name>
    <name type="common">Blue mussel</name>
    <dbReference type="NCBI Taxonomy" id="6550"/>
    <lineage>
        <taxon>Eukaryota</taxon>
        <taxon>Metazoa</taxon>
        <taxon>Spiralia</taxon>
        <taxon>Lophotrochozoa</taxon>
        <taxon>Mollusca</taxon>
        <taxon>Bivalvia</taxon>
        <taxon>Autobranchia</taxon>
        <taxon>Pteriomorphia</taxon>
        <taxon>Mytilida</taxon>
        <taxon>Mytiloidea</taxon>
        <taxon>Mytilidae</taxon>
        <taxon>Mytilinae</taxon>
        <taxon>Mytilus</taxon>
    </lineage>
</organism>
<dbReference type="EMBL" id="CAJPWZ010002520">
    <property type="protein sequence ID" value="CAG2239438.1"/>
    <property type="molecule type" value="Genomic_DNA"/>
</dbReference>
<reference evidence="1" key="1">
    <citation type="submission" date="2021-03" db="EMBL/GenBank/DDBJ databases">
        <authorList>
            <person name="Bekaert M."/>
        </authorList>
    </citation>
    <scope>NUCLEOTIDE SEQUENCE</scope>
</reference>
<keyword evidence="2" id="KW-1185">Reference proteome</keyword>